<gene>
    <name evidence="1" type="ORF">PoB_001456400</name>
</gene>
<reference evidence="1 2" key="1">
    <citation type="journal article" date="2021" name="Elife">
        <title>Chloroplast acquisition without the gene transfer in kleptoplastic sea slugs, Plakobranchus ocellatus.</title>
        <authorList>
            <person name="Maeda T."/>
            <person name="Takahashi S."/>
            <person name="Yoshida T."/>
            <person name="Shimamura S."/>
            <person name="Takaki Y."/>
            <person name="Nagai Y."/>
            <person name="Toyoda A."/>
            <person name="Suzuki Y."/>
            <person name="Arimoto A."/>
            <person name="Ishii H."/>
            <person name="Satoh N."/>
            <person name="Nishiyama T."/>
            <person name="Hasebe M."/>
            <person name="Maruyama T."/>
            <person name="Minagawa J."/>
            <person name="Obokata J."/>
            <person name="Shigenobu S."/>
        </authorList>
    </citation>
    <scope>NUCLEOTIDE SEQUENCE [LARGE SCALE GENOMIC DNA]</scope>
</reference>
<evidence type="ECO:0000313" key="1">
    <source>
        <dbReference type="EMBL" id="GFN88058.1"/>
    </source>
</evidence>
<keyword evidence="2" id="KW-1185">Reference proteome</keyword>
<dbReference type="Proteomes" id="UP000735302">
    <property type="component" value="Unassembled WGS sequence"/>
</dbReference>
<protein>
    <submittedName>
        <fullName evidence="1">Uncharacterized protein</fullName>
    </submittedName>
</protein>
<name>A0AAV3Z1W3_9GAST</name>
<comment type="caution">
    <text evidence="1">The sequence shown here is derived from an EMBL/GenBank/DDBJ whole genome shotgun (WGS) entry which is preliminary data.</text>
</comment>
<accession>A0AAV3Z1W3</accession>
<dbReference type="EMBL" id="BLXT01001826">
    <property type="protein sequence ID" value="GFN88058.1"/>
    <property type="molecule type" value="Genomic_DNA"/>
</dbReference>
<dbReference type="AlphaFoldDB" id="A0AAV3Z1W3"/>
<evidence type="ECO:0000313" key="2">
    <source>
        <dbReference type="Proteomes" id="UP000735302"/>
    </source>
</evidence>
<organism evidence="1 2">
    <name type="scientific">Plakobranchus ocellatus</name>
    <dbReference type="NCBI Taxonomy" id="259542"/>
    <lineage>
        <taxon>Eukaryota</taxon>
        <taxon>Metazoa</taxon>
        <taxon>Spiralia</taxon>
        <taxon>Lophotrochozoa</taxon>
        <taxon>Mollusca</taxon>
        <taxon>Gastropoda</taxon>
        <taxon>Heterobranchia</taxon>
        <taxon>Euthyneura</taxon>
        <taxon>Panpulmonata</taxon>
        <taxon>Sacoglossa</taxon>
        <taxon>Placobranchoidea</taxon>
        <taxon>Plakobranchidae</taxon>
        <taxon>Plakobranchus</taxon>
    </lineage>
</organism>
<sequence>MGRGTHGMRSLQRMYNHNSPILLTLEISITDLDKEGGKIVAAAEAKTVFAKSSDLPSMVTDLLTILLVEYRYCLAASHGVCLYSKGIWNEK</sequence>
<proteinExistence type="predicted"/>